<keyword evidence="7" id="KW-0963">Cytoplasm</keyword>
<evidence type="ECO:0000256" key="3">
    <source>
        <dbReference type="ARBA" id="ARBA00022741"/>
    </source>
</evidence>
<evidence type="ECO:0000256" key="2">
    <source>
        <dbReference type="ARBA" id="ARBA00022598"/>
    </source>
</evidence>
<dbReference type="GO" id="GO:0005524">
    <property type="term" value="F:ATP binding"/>
    <property type="evidence" value="ECO:0007669"/>
    <property type="project" value="UniProtKB-UniRule"/>
</dbReference>
<gene>
    <name evidence="7 10" type="primary">gltX</name>
    <name evidence="10" type="ORF">Pla22_05570</name>
</gene>
<dbReference type="EMBL" id="SJPI01000001">
    <property type="protein sequence ID" value="TWT52929.1"/>
    <property type="molecule type" value="Genomic_DNA"/>
</dbReference>
<dbReference type="InterPro" id="IPR020751">
    <property type="entry name" value="aa-tRNA-synth_I_codon-bd_sub2"/>
</dbReference>
<evidence type="ECO:0000259" key="8">
    <source>
        <dbReference type="Pfam" id="PF00749"/>
    </source>
</evidence>
<dbReference type="PANTHER" id="PTHR43311">
    <property type="entry name" value="GLUTAMATE--TRNA LIGASE"/>
    <property type="match status" value="1"/>
</dbReference>
<dbReference type="SUPFAM" id="SSF52374">
    <property type="entry name" value="Nucleotidylyl transferase"/>
    <property type="match status" value="1"/>
</dbReference>
<organism evidence="10 11">
    <name type="scientific">Rubripirellula amarantea</name>
    <dbReference type="NCBI Taxonomy" id="2527999"/>
    <lineage>
        <taxon>Bacteria</taxon>
        <taxon>Pseudomonadati</taxon>
        <taxon>Planctomycetota</taxon>
        <taxon>Planctomycetia</taxon>
        <taxon>Pirellulales</taxon>
        <taxon>Pirellulaceae</taxon>
        <taxon>Rubripirellula</taxon>
    </lineage>
</organism>
<comment type="caution">
    <text evidence="10">The sequence shown here is derived from an EMBL/GenBank/DDBJ whole genome shotgun (WGS) entry which is preliminary data.</text>
</comment>
<feature type="short sequence motif" description="'HIGH' region" evidence="7">
    <location>
        <begin position="8"/>
        <end position="18"/>
    </location>
</feature>
<comment type="function">
    <text evidence="7">Catalyzes the attachment of glutamate to tRNA(Glu) in a two-step reaction: glutamate is first activated by ATP to form Glu-AMP and then transferred to the acceptor end of tRNA(Glu).</text>
</comment>
<proteinExistence type="inferred from homology"/>
<sequence>MIRTRFAPSPTGYLHIGGVRTALFNWLLARQSGGQFLLRIDDTDAQRNVQEALQPILDGFRWLGMDWDEGPEVGGPHEPYFQSQRAEGHKAAAAKLLASGHAYRDYATADDLKELREAAEKQGERFFYDRRFMAEDDEAAAKYESEGRVATIRLKMPREGQCVINDIIRGEVRVDWATEQDHVIQRADGSCIYHLASVIDDHDLEITHVVRAEEHLPNTARQVFILDALGYQRPQFAHLPYVAEPGGTAKLSKRKLAQYEKNKDFADLLRHGRRIAERCGIEAAADTFNPVIIDFYREIGFDAEAILNYLVLLGWSLDGETEKFTVEEMIKHFSLERVNKSPASFDPRKLLAFQGDTFAALPAETRLERVLPFAEKAGFLTTDGAREKIAAIVEGAGDRMKMAGDILDFEYFFSDEITFDEKAFQKRINKPENARDLLKALADSLQTHSGDFSVQEAQQAVDDFCVAQKIELKDIIHALRVAVTGTPAGFGMFETLAILGKEKVVVRIRTALAHAVSS</sequence>
<dbReference type="CDD" id="cd00808">
    <property type="entry name" value="GluRS_core"/>
    <property type="match status" value="1"/>
</dbReference>
<dbReference type="GO" id="GO:0006424">
    <property type="term" value="P:glutamyl-tRNA aminoacylation"/>
    <property type="evidence" value="ECO:0007669"/>
    <property type="project" value="UniProtKB-UniRule"/>
</dbReference>
<evidence type="ECO:0000256" key="6">
    <source>
        <dbReference type="ARBA" id="ARBA00023146"/>
    </source>
</evidence>
<dbReference type="EC" id="6.1.1.17" evidence="7"/>
<dbReference type="GO" id="GO:0008270">
    <property type="term" value="F:zinc ion binding"/>
    <property type="evidence" value="ECO:0007669"/>
    <property type="project" value="InterPro"/>
</dbReference>
<feature type="binding site" evidence="7">
    <location>
        <position position="253"/>
    </location>
    <ligand>
        <name>ATP</name>
        <dbReference type="ChEBI" id="CHEBI:30616"/>
    </ligand>
</feature>
<dbReference type="OrthoDB" id="9807503at2"/>
<keyword evidence="5 7" id="KW-0648">Protein biosynthesis</keyword>
<keyword evidence="3 7" id="KW-0547">Nucleotide-binding</keyword>
<dbReference type="InterPro" id="IPR001412">
    <property type="entry name" value="aa-tRNA-synth_I_CS"/>
</dbReference>
<evidence type="ECO:0000256" key="7">
    <source>
        <dbReference type="HAMAP-Rule" id="MF_00022"/>
    </source>
</evidence>
<dbReference type="InterPro" id="IPR049940">
    <property type="entry name" value="GluQ/Sye"/>
</dbReference>
<dbReference type="HAMAP" id="MF_00022">
    <property type="entry name" value="Glu_tRNA_synth_type1"/>
    <property type="match status" value="1"/>
</dbReference>
<comment type="similarity">
    <text evidence="1 7">Belongs to the class-I aminoacyl-tRNA synthetase family. Glutamate--tRNA ligase type 1 subfamily.</text>
</comment>
<reference evidence="10 11" key="1">
    <citation type="submission" date="2019-02" db="EMBL/GenBank/DDBJ databases">
        <title>Deep-cultivation of Planctomycetes and their phenomic and genomic characterization uncovers novel biology.</title>
        <authorList>
            <person name="Wiegand S."/>
            <person name="Jogler M."/>
            <person name="Boedeker C."/>
            <person name="Pinto D."/>
            <person name="Vollmers J."/>
            <person name="Rivas-Marin E."/>
            <person name="Kohn T."/>
            <person name="Peeters S.H."/>
            <person name="Heuer A."/>
            <person name="Rast P."/>
            <person name="Oberbeckmann S."/>
            <person name="Bunk B."/>
            <person name="Jeske O."/>
            <person name="Meyerdierks A."/>
            <person name="Storesund J.E."/>
            <person name="Kallscheuer N."/>
            <person name="Luecker S."/>
            <person name="Lage O.M."/>
            <person name="Pohl T."/>
            <person name="Merkel B.J."/>
            <person name="Hornburger P."/>
            <person name="Mueller R.-W."/>
            <person name="Bruemmer F."/>
            <person name="Labrenz M."/>
            <person name="Spormann A.M."/>
            <person name="Op Den Camp H."/>
            <person name="Overmann J."/>
            <person name="Amann R."/>
            <person name="Jetten M.S.M."/>
            <person name="Mascher T."/>
            <person name="Medema M.H."/>
            <person name="Devos D.P."/>
            <person name="Kaster A.-K."/>
            <person name="Ovreas L."/>
            <person name="Rohde M."/>
            <person name="Galperin M.Y."/>
            <person name="Jogler C."/>
        </authorList>
    </citation>
    <scope>NUCLEOTIDE SEQUENCE [LARGE SCALE GENOMIC DNA]</scope>
    <source>
        <strain evidence="10 11">Pla22</strain>
    </source>
</reference>
<dbReference type="Proteomes" id="UP000316598">
    <property type="component" value="Unassembled WGS sequence"/>
</dbReference>
<evidence type="ECO:0000256" key="5">
    <source>
        <dbReference type="ARBA" id="ARBA00022917"/>
    </source>
</evidence>
<keyword evidence="4 7" id="KW-0067">ATP-binding</keyword>
<feature type="domain" description="Glutamyl/glutaminyl-tRNA synthetase class Ib catalytic" evidence="8">
    <location>
        <begin position="2"/>
        <end position="264"/>
    </location>
</feature>
<keyword evidence="6 7" id="KW-0030">Aminoacyl-tRNA synthetase</keyword>
<dbReference type="NCBIfam" id="TIGR00464">
    <property type="entry name" value="gltX_bact"/>
    <property type="match status" value="1"/>
</dbReference>
<dbReference type="InterPro" id="IPR033910">
    <property type="entry name" value="GluRS_core"/>
</dbReference>
<dbReference type="SUPFAM" id="SSF48163">
    <property type="entry name" value="An anticodon-binding domain of class I aminoacyl-tRNA synthetases"/>
    <property type="match status" value="1"/>
</dbReference>
<feature type="short sequence motif" description="'KMSKS' region" evidence="7">
    <location>
        <begin position="250"/>
        <end position="254"/>
    </location>
</feature>
<dbReference type="InterPro" id="IPR020058">
    <property type="entry name" value="Glu/Gln-tRNA-synth_Ib_cat-dom"/>
</dbReference>
<evidence type="ECO:0000256" key="4">
    <source>
        <dbReference type="ARBA" id="ARBA00022840"/>
    </source>
</evidence>
<keyword evidence="2 7" id="KW-0436">Ligase</keyword>
<evidence type="ECO:0000256" key="1">
    <source>
        <dbReference type="ARBA" id="ARBA00007894"/>
    </source>
</evidence>
<dbReference type="Gene3D" id="3.40.50.620">
    <property type="entry name" value="HUPs"/>
    <property type="match status" value="1"/>
</dbReference>
<dbReference type="GO" id="GO:0004818">
    <property type="term" value="F:glutamate-tRNA ligase activity"/>
    <property type="evidence" value="ECO:0007669"/>
    <property type="project" value="UniProtKB-UniRule"/>
</dbReference>
<dbReference type="PROSITE" id="PS00178">
    <property type="entry name" value="AA_TRNA_LIGASE_I"/>
    <property type="match status" value="1"/>
</dbReference>
<dbReference type="Pfam" id="PF19269">
    <property type="entry name" value="Anticodon_2"/>
    <property type="match status" value="1"/>
</dbReference>
<dbReference type="PANTHER" id="PTHR43311:SF2">
    <property type="entry name" value="GLUTAMATE--TRNA LIGASE, MITOCHONDRIAL-RELATED"/>
    <property type="match status" value="1"/>
</dbReference>
<dbReference type="Gene3D" id="1.10.10.350">
    <property type="match status" value="1"/>
</dbReference>
<dbReference type="GO" id="GO:0005829">
    <property type="term" value="C:cytosol"/>
    <property type="evidence" value="ECO:0007669"/>
    <property type="project" value="TreeGrafter"/>
</dbReference>
<dbReference type="InterPro" id="IPR008925">
    <property type="entry name" value="aa_tRNA-synth_I_cd-bd_sf"/>
</dbReference>
<comment type="catalytic activity">
    <reaction evidence="7">
        <text>tRNA(Glu) + L-glutamate + ATP = L-glutamyl-tRNA(Glu) + AMP + diphosphate</text>
        <dbReference type="Rhea" id="RHEA:23540"/>
        <dbReference type="Rhea" id="RHEA-COMP:9663"/>
        <dbReference type="Rhea" id="RHEA-COMP:9680"/>
        <dbReference type="ChEBI" id="CHEBI:29985"/>
        <dbReference type="ChEBI" id="CHEBI:30616"/>
        <dbReference type="ChEBI" id="CHEBI:33019"/>
        <dbReference type="ChEBI" id="CHEBI:78442"/>
        <dbReference type="ChEBI" id="CHEBI:78520"/>
        <dbReference type="ChEBI" id="CHEBI:456215"/>
        <dbReference type="EC" id="6.1.1.17"/>
    </reaction>
</comment>
<dbReference type="InterPro" id="IPR014729">
    <property type="entry name" value="Rossmann-like_a/b/a_fold"/>
</dbReference>
<evidence type="ECO:0000313" key="10">
    <source>
        <dbReference type="EMBL" id="TWT52929.1"/>
    </source>
</evidence>
<dbReference type="Pfam" id="PF00749">
    <property type="entry name" value="tRNA-synt_1c"/>
    <property type="match status" value="2"/>
</dbReference>
<evidence type="ECO:0000259" key="9">
    <source>
        <dbReference type="Pfam" id="PF19269"/>
    </source>
</evidence>
<accession>A0A5C5WRX9</accession>
<dbReference type="PRINTS" id="PR00987">
    <property type="entry name" value="TRNASYNTHGLU"/>
</dbReference>
<dbReference type="InterPro" id="IPR045462">
    <property type="entry name" value="aa-tRNA-synth_I_cd-bd"/>
</dbReference>
<comment type="caution">
    <text evidence="7">Lacks conserved residue(s) required for the propagation of feature annotation.</text>
</comment>
<dbReference type="InterPro" id="IPR000924">
    <property type="entry name" value="Glu/Gln-tRNA-synth"/>
</dbReference>
<dbReference type="RefSeq" id="WP_146513226.1">
    <property type="nucleotide sequence ID" value="NZ_SJPI01000001.1"/>
</dbReference>
<name>A0A5C5WRX9_9BACT</name>
<comment type="subunit">
    <text evidence="7">Monomer.</text>
</comment>
<comment type="subcellular location">
    <subcellularLocation>
        <location evidence="7">Cytoplasm</location>
    </subcellularLocation>
</comment>
<dbReference type="GO" id="GO:0000049">
    <property type="term" value="F:tRNA binding"/>
    <property type="evidence" value="ECO:0007669"/>
    <property type="project" value="InterPro"/>
</dbReference>
<keyword evidence="11" id="KW-1185">Reference proteome</keyword>
<dbReference type="InterPro" id="IPR004527">
    <property type="entry name" value="Glu-tRNA-ligase_bac/mito"/>
</dbReference>
<evidence type="ECO:0000313" key="11">
    <source>
        <dbReference type="Proteomes" id="UP000316598"/>
    </source>
</evidence>
<feature type="domain" description="Aminoacyl-tRNA synthetase class I anticodon-binding" evidence="9">
    <location>
        <begin position="368"/>
        <end position="512"/>
    </location>
</feature>
<feature type="domain" description="Glutamyl/glutaminyl-tRNA synthetase class Ib catalytic" evidence="8">
    <location>
        <begin position="292"/>
        <end position="350"/>
    </location>
</feature>
<dbReference type="AlphaFoldDB" id="A0A5C5WRX9"/>
<protein>
    <recommendedName>
        <fullName evidence="7">Glutamate--tRNA ligase</fullName>
        <ecNumber evidence="7">6.1.1.17</ecNumber>
    </recommendedName>
    <alternativeName>
        <fullName evidence="7">Glutamyl-tRNA synthetase</fullName>
        <shortName evidence="7">GluRS</shortName>
    </alternativeName>
</protein>